<sequence>MADTPTATVKKRVGRRPDESTPASRQQELNRQNGRKFRERQKQQLSSLEKQVAEFHDLTQSLRTTLSQMQKENDSLQETNRNLQLSNSFIAKQLEQMQQNQLLTVGPSSCCNCAAEALKTQFYQEENMSLKSKLELQAKEFELERSLLNQTPPAMNMIGSFDFIFGMVSPPPGQFSAFNNSQTQQVPANFSPENSLPLDLNPTGNILNEEWFDVFGIENSVMQTAEQAYGPMKVEFARYSLNLIPLLKKHNSISTLLDSLVAASRTNDRTKLRKYLSRSIAAQHKLFCTPNLRSNKEEYDALSEVISTLRTFNIRHFDHMLDLVADKDRMARMFRETYIIDPGIAKIQQALKAIPSLAGARQLIDEFAIIASQPTIPPELFMELLQRFSKLERWCVPGTEDAKRVNDVFLAYRRYNKEAIVRRLEESMRDLDLTTGHLSRMSELPSHIFERKRVGRRLDQTVPASRQQEMNRLNGRLYRERQKQQLSSLEKQVAEFHDLTHALRTSLSLMQKENEALKETIQNMQQSNSFHAIPQQQQQQQQPQEHIRSNACVNCANEARKAQYYHRENLDLNQKLETQAREADWVRSLFGQAGTVSTSNNFSMGMVSPPEASATVRNTSEQVLLSLEENQLFPHGGPAVMNDEWLDVFGIEYDVKTSEQVNGPLKVEFARYSLNLIPLLKGNQLVNVILDSLVAASRTNDRVKVGKLLMRVMSAQNKILTNPTLRSNKAEHEAVHDIFHTLRTFNTQHYDYMLRLVTDEEKMARLLQMPCPTAPFVSKTLEELRAVPSLAGAHRLIDEMSIIASQPTLTPELVMELHQRVGKIERWCTPETEDAKRVFEIIATHLDENSASIARRLEKSMKQLDLS</sequence>
<dbReference type="InterPro" id="IPR050936">
    <property type="entry name" value="AP-1-like"/>
</dbReference>
<dbReference type="CDD" id="cd14688">
    <property type="entry name" value="bZIP_YAP"/>
    <property type="match status" value="1"/>
</dbReference>
<gene>
    <name evidence="6" type="ORF">CcCBS67573_g07437</name>
</gene>
<dbReference type="InterPro" id="IPR046347">
    <property type="entry name" value="bZIP_sf"/>
</dbReference>
<comment type="subcellular location">
    <subcellularLocation>
        <location evidence="1">Nucleus</location>
    </subcellularLocation>
</comment>
<dbReference type="SUPFAM" id="SSF57959">
    <property type="entry name" value="Leucine zipper domain"/>
    <property type="match status" value="2"/>
</dbReference>
<evidence type="ECO:0000256" key="3">
    <source>
        <dbReference type="SAM" id="Coils"/>
    </source>
</evidence>
<reference evidence="6 7" key="1">
    <citation type="journal article" date="2019" name="Sci. Rep.">
        <title>Comparative genomics of chytrid fungi reveal insights into the obligate biotrophic and pathogenic lifestyle of Synchytrium endobioticum.</title>
        <authorList>
            <person name="van de Vossenberg B.T.L.H."/>
            <person name="Warris S."/>
            <person name="Nguyen H.D.T."/>
            <person name="van Gent-Pelzer M.P.E."/>
            <person name="Joly D.L."/>
            <person name="van de Geest H.C."/>
            <person name="Bonants P.J.M."/>
            <person name="Smith D.S."/>
            <person name="Levesque C.A."/>
            <person name="van der Lee T.A.J."/>
        </authorList>
    </citation>
    <scope>NUCLEOTIDE SEQUENCE [LARGE SCALE GENOMIC DNA]</scope>
    <source>
        <strain evidence="6 7">CBS 675.73</strain>
    </source>
</reference>
<dbReference type="InterPro" id="IPR004827">
    <property type="entry name" value="bZIP"/>
</dbReference>
<keyword evidence="7" id="KW-1185">Reference proteome</keyword>
<evidence type="ECO:0000256" key="4">
    <source>
        <dbReference type="SAM" id="MobiDB-lite"/>
    </source>
</evidence>
<feature type="region of interest" description="Disordered" evidence="4">
    <location>
        <begin position="1"/>
        <end position="40"/>
    </location>
</feature>
<dbReference type="PROSITE" id="PS50217">
    <property type="entry name" value="BZIP"/>
    <property type="match status" value="1"/>
</dbReference>
<dbReference type="Gene3D" id="1.20.5.170">
    <property type="match status" value="2"/>
</dbReference>
<dbReference type="SMART" id="SM00338">
    <property type="entry name" value="BRLZ"/>
    <property type="match status" value="2"/>
</dbReference>
<feature type="compositionally biased region" description="Polar residues" evidence="4">
    <location>
        <begin position="21"/>
        <end position="32"/>
    </location>
</feature>
<dbReference type="GO" id="GO:0090575">
    <property type="term" value="C:RNA polymerase II transcription regulator complex"/>
    <property type="evidence" value="ECO:0007669"/>
    <property type="project" value="TreeGrafter"/>
</dbReference>
<evidence type="ECO:0000313" key="6">
    <source>
        <dbReference type="EMBL" id="TPX67629.1"/>
    </source>
</evidence>
<evidence type="ECO:0000259" key="5">
    <source>
        <dbReference type="PROSITE" id="PS50217"/>
    </source>
</evidence>
<comment type="caution">
    <text evidence="6">The sequence shown here is derived from an EMBL/GenBank/DDBJ whole genome shotgun (WGS) entry which is preliminary data.</text>
</comment>
<evidence type="ECO:0000313" key="7">
    <source>
        <dbReference type="Proteomes" id="UP000320333"/>
    </source>
</evidence>
<organism evidence="6 7">
    <name type="scientific">Chytriomyces confervae</name>
    <dbReference type="NCBI Taxonomy" id="246404"/>
    <lineage>
        <taxon>Eukaryota</taxon>
        <taxon>Fungi</taxon>
        <taxon>Fungi incertae sedis</taxon>
        <taxon>Chytridiomycota</taxon>
        <taxon>Chytridiomycota incertae sedis</taxon>
        <taxon>Chytridiomycetes</taxon>
        <taxon>Chytridiales</taxon>
        <taxon>Chytriomycetaceae</taxon>
        <taxon>Chytriomyces</taxon>
    </lineage>
</organism>
<dbReference type="EMBL" id="QEAP01000387">
    <property type="protein sequence ID" value="TPX67629.1"/>
    <property type="molecule type" value="Genomic_DNA"/>
</dbReference>
<name>A0A507EU77_9FUNG</name>
<feature type="coiled-coil region" evidence="3">
    <location>
        <begin position="479"/>
        <end position="527"/>
    </location>
</feature>
<dbReference type="AlphaFoldDB" id="A0A507EU77"/>
<dbReference type="OrthoDB" id="2118103at2759"/>
<dbReference type="PANTHER" id="PTHR40621">
    <property type="entry name" value="TRANSCRIPTION FACTOR KAPC-RELATED"/>
    <property type="match status" value="1"/>
</dbReference>
<keyword evidence="3" id="KW-0175">Coiled coil</keyword>
<dbReference type="GO" id="GO:0000976">
    <property type="term" value="F:transcription cis-regulatory region binding"/>
    <property type="evidence" value="ECO:0007669"/>
    <property type="project" value="InterPro"/>
</dbReference>
<keyword evidence="2" id="KW-0539">Nucleus</keyword>
<accession>A0A507EU77</accession>
<dbReference type="GO" id="GO:0001228">
    <property type="term" value="F:DNA-binding transcription activator activity, RNA polymerase II-specific"/>
    <property type="evidence" value="ECO:0007669"/>
    <property type="project" value="TreeGrafter"/>
</dbReference>
<dbReference type="Proteomes" id="UP000320333">
    <property type="component" value="Unassembled WGS sequence"/>
</dbReference>
<evidence type="ECO:0000256" key="2">
    <source>
        <dbReference type="ARBA" id="ARBA00023242"/>
    </source>
</evidence>
<evidence type="ECO:0000256" key="1">
    <source>
        <dbReference type="ARBA" id="ARBA00004123"/>
    </source>
</evidence>
<protein>
    <recommendedName>
        <fullName evidence="5">BZIP domain-containing protein</fullName>
    </recommendedName>
</protein>
<proteinExistence type="predicted"/>
<feature type="domain" description="BZIP" evidence="5">
    <location>
        <begin position="25"/>
        <end position="83"/>
    </location>
</feature>
<dbReference type="PANTHER" id="PTHR40621:SF6">
    <property type="entry name" value="AP-1-LIKE TRANSCRIPTION FACTOR YAP1-RELATED"/>
    <property type="match status" value="1"/>
</dbReference>